<dbReference type="FunCoup" id="A0A7E5VNC8">
    <property type="interactions" value="1808"/>
</dbReference>
<dbReference type="InterPro" id="IPR011760">
    <property type="entry name" value="PsdUridine_synth_TruD_insert"/>
</dbReference>
<keyword evidence="2" id="KW-0819">tRNA processing</keyword>
<dbReference type="KEGG" id="tnl:113495350"/>
<dbReference type="PANTHER" id="PTHR13326">
    <property type="entry name" value="TRNA PSEUDOURIDINE SYNTHASE D"/>
    <property type="match status" value="1"/>
</dbReference>
<dbReference type="PIRSF" id="PIRSF037016">
    <property type="entry name" value="Pseudouridin_synth_euk_prd"/>
    <property type="match status" value="1"/>
</dbReference>
<dbReference type="Proteomes" id="UP000322000">
    <property type="component" value="Chromosome 6"/>
</dbReference>
<evidence type="ECO:0000313" key="7">
    <source>
        <dbReference type="Proteomes" id="UP000322000"/>
    </source>
</evidence>
<feature type="compositionally biased region" description="Gly residues" evidence="5">
    <location>
        <begin position="19"/>
        <end position="29"/>
    </location>
</feature>
<evidence type="ECO:0000256" key="3">
    <source>
        <dbReference type="ARBA" id="ARBA00023235"/>
    </source>
</evidence>
<dbReference type="CTD" id="54517"/>
<accession>A0A7E5VNC8</accession>
<name>A0A7E5VNC8_TRINI</name>
<comment type="similarity">
    <text evidence="1">Belongs to the pseudouridine synthase TruD family.</text>
</comment>
<feature type="compositionally biased region" description="Basic and acidic residues" evidence="5">
    <location>
        <begin position="517"/>
        <end position="572"/>
    </location>
</feature>
<sequence>MNKSRPWNHNKHDRNMRGGFRGGRGGVWRGMGSHRGFKTQWNNSEGFSGGNRYQNNFSGNGKGNYSGKSHWIRQKKESPGKRLSEEDIGVTEYISTHEGFNGIIKSRYSDFQVSEINEQGEIAKLTNKQPPEAPEEELISEDEDLLLSKYNLEILPMETWDKINTLAVSKEEDPECVEIDMAGVTKEQRTKIHDAVKKAFGETIVGSTVNIEDKKLMRFQKYRKGVRIDNRVKWTWPGEYVYFIVHKENCDTMDAAVRIAERIGVHVKPSMLGYAGTKDRRAKTSQWFSARRVDPRKFVHSCRYLRDIHVGNFTFKDTNLKLGMLKGNRFRIALRNVTAPDELIDQACRNLQELGFINYYGLQRFGSRFDTPTYNIGLKLLQGNFKEAIDAILEVREGPLEPALRMYAACGADGAAPAVKALPRHAAAHSEVRLLRALAAAPHDLLGALAKLARNTRLLYLHSYQSLIWNRAVSERIRRFGLKPAVGDLVALTQLETQDDLVDEEESDTEENQTDDEQTKTDFSEDVTFKVKEEAKDSNSDAKDKDMKQETANTENKKTDTQTDKKQEDKPKPKVPVKVLTQEDVDSGKYSINDIVMPLPGYYIEYPPNMVDFYEEQLKKDNLTLELRHRIKSYSMSGAYRLLAVRPRDVCWRCVRYSDPFADLIASDLDDLHNKPITAIVDDGKYKALLLNMTLPASCYATMALRELLKVDTSSDNQALQNNYHKSRTSSKGEESDSGEKRKMETESEEEAKKIKTEE</sequence>
<reference evidence="8" key="1">
    <citation type="submission" date="2025-08" db="UniProtKB">
        <authorList>
            <consortium name="RefSeq"/>
        </authorList>
    </citation>
    <scope>IDENTIFICATION</scope>
</reference>
<dbReference type="PROSITE" id="PS50984">
    <property type="entry name" value="TRUD"/>
    <property type="match status" value="1"/>
</dbReference>
<dbReference type="InterPro" id="IPR001656">
    <property type="entry name" value="PsdUridine_synth_TruD"/>
</dbReference>
<feature type="compositionally biased region" description="Basic and acidic residues" evidence="5">
    <location>
        <begin position="731"/>
        <end position="759"/>
    </location>
</feature>
<dbReference type="GeneID" id="113495350"/>
<feature type="compositionally biased region" description="Basic residues" evidence="5">
    <location>
        <begin position="1"/>
        <end position="14"/>
    </location>
</feature>
<dbReference type="InterPro" id="IPR020103">
    <property type="entry name" value="PsdUridine_synth_cat_dom_sf"/>
</dbReference>
<gene>
    <name evidence="8" type="primary">LOC113495350</name>
</gene>
<dbReference type="GO" id="GO:0008033">
    <property type="term" value="P:tRNA processing"/>
    <property type="evidence" value="ECO:0007669"/>
    <property type="project" value="UniProtKB-KW"/>
</dbReference>
<dbReference type="CDD" id="cd02576">
    <property type="entry name" value="PseudoU_synth_ScPUS7"/>
    <property type="match status" value="1"/>
</dbReference>
<dbReference type="GO" id="GO:0005634">
    <property type="term" value="C:nucleus"/>
    <property type="evidence" value="ECO:0007669"/>
    <property type="project" value="TreeGrafter"/>
</dbReference>
<feature type="compositionally biased region" description="Basic and acidic residues" evidence="5">
    <location>
        <begin position="74"/>
        <end position="84"/>
    </location>
</feature>
<dbReference type="PANTHER" id="PTHR13326:SF31">
    <property type="entry name" value="PSEUDOURIDYLATE SYNTHASE 7 HOMOLOG"/>
    <property type="match status" value="1"/>
</dbReference>
<evidence type="ECO:0000313" key="8">
    <source>
        <dbReference type="RefSeq" id="XP_026729838.1"/>
    </source>
</evidence>
<dbReference type="OrthoDB" id="447290at2759"/>
<dbReference type="NCBIfam" id="TIGR00094">
    <property type="entry name" value="tRNA_TruD_broad"/>
    <property type="match status" value="1"/>
</dbReference>
<dbReference type="GO" id="GO:0009982">
    <property type="term" value="F:pseudouridine synthase activity"/>
    <property type="evidence" value="ECO:0007669"/>
    <property type="project" value="InterPro"/>
</dbReference>
<proteinExistence type="inferred from homology"/>
<organism evidence="7 8">
    <name type="scientific">Trichoplusia ni</name>
    <name type="common">Cabbage looper</name>
    <dbReference type="NCBI Taxonomy" id="7111"/>
    <lineage>
        <taxon>Eukaryota</taxon>
        <taxon>Metazoa</taxon>
        <taxon>Ecdysozoa</taxon>
        <taxon>Arthropoda</taxon>
        <taxon>Hexapoda</taxon>
        <taxon>Insecta</taxon>
        <taxon>Pterygota</taxon>
        <taxon>Neoptera</taxon>
        <taxon>Endopterygota</taxon>
        <taxon>Lepidoptera</taxon>
        <taxon>Glossata</taxon>
        <taxon>Ditrysia</taxon>
        <taxon>Noctuoidea</taxon>
        <taxon>Noctuidae</taxon>
        <taxon>Plusiinae</taxon>
        <taxon>Trichoplusia</taxon>
    </lineage>
</organism>
<feature type="region of interest" description="Disordered" evidence="5">
    <location>
        <begin position="718"/>
        <end position="759"/>
    </location>
</feature>
<dbReference type="Gene3D" id="3.30.2350.20">
    <property type="entry name" value="TruD, catalytic domain"/>
    <property type="match status" value="2"/>
</dbReference>
<keyword evidence="3" id="KW-0413">Isomerase</keyword>
<dbReference type="GO" id="GO:0003723">
    <property type="term" value="F:RNA binding"/>
    <property type="evidence" value="ECO:0007669"/>
    <property type="project" value="InterPro"/>
</dbReference>
<dbReference type="AlphaFoldDB" id="A0A7E5VNC8"/>
<dbReference type="GO" id="GO:0001522">
    <property type="term" value="P:pseudouridine synthesis"/>
    <property type="evidence" value="ECO:0007669"/>
    <property type="project" value="InterPro"/>
</dbReference>
<feature type="compositionally biased region" description="Polar residues" evidence="5">
    <location>
        <begin position="39"/>
        <end position="54"/>
    </location>
</feature>
<dbReference type="RefSeq" id="XP_026729838.1">
    <property type="nucleotide sequence ID" value="XM_026874037.1"/>
</dbReference>
<dbReference type="Pfam" id="PF01142">
    <property type="entry name" value="TruD"/>
    <property type="match status" value="1"/>
</dbReference>
<evidence type="ECO:0000256" key="4">
    <source>
        <dbReference type="ARBA" id="ARBA00036943"/>
    </source>
</evidence>
<keyword evidence="7" id="KW-1185">Reference proteome</keyword>
<protein>
    <submittedName>
        <fullName evidence="8">Pseudouridylate synthase 7 homolog</fullName>
    </submittedName>
</protein>
<feature type="domain" description="TRUD" evidence="6">
    <location>
        <begin position="355"/>
        <end position="646"/>
    </location>
</feature>
<comment type="catalytic activity">
    <reaction evidence="4">
        <text>a uridine in tRNA = a pseudouridine in tRNA</text>
        <dbReference type="Rhea" id="RHEA:54572"/>
        <dbReference type="Rhea" id="RHEA-COMP:13339"/>
        <dbReference type="Rhea" id="RHEA-COMP:13934"/>
        <dbReference type="ChEBI" id="CHEBI:65314"/>
        <dbReference type="ChEBI" id="CHEBI:65315"/>
    </reaction>
</comment>
<dbReference type="SUPFAM" id="SSF55120">
    <property type="entry name" value="Pseudouridine synthase"/>
    <property type="match status" value="1"/>
</dbReference>
<evidence type="ECO:0000256" key="2">
    <source>
        <dbReference type="ARBA" id="ARBA00022694"/>
    </source>
</evidence>
<feature type="compositionally biased region" description="Acidic residues" evidence="5">
    <location>
        <begin position="497"/>
        <end position="516"/>
    </location>
</feature>
<evidence type="ECO:0000256" key="5">
    <source>
        <dbReference type="SAM" id="MobiDB-lite"/>
    </source>
</evidence>
<feature type="compositionally biased region" description="Low complexity" evidence="5">
    <location>
        <begin position="55"/>
        <end position="69"/>
    </location>
</feature>
<feature type="region of interest" description="Disordered" evidence="5">
    <location>
        <begin position="1"/>
        <end position="84"/>
    </location>
</feature>
<dbReference type="InterPro" id="IPR042214">
    <property type="entry name" value="TruD_catalytic"/>
</dbReference>
<evidence type="ECO:0000259" key="6">
    <source>
        <dbReference type="PROSITE" id="PS50984"/>
    </source>
</evidence>
<feature type="region of interest" description="Disordered" evidence="5">
    <location>
        <begin position="497"/>
        <end position="577"/>
    </location>
</feature>
<evidence type="ECO:0000256" key="1">
    <source>
        <dbReference type="ARBA" id="ARBA00007953"/>
    </source>
</evidence>
<dbReference type="InParanoid" id="A0A7E5VNC8"/>